<evidence type="ECO:0000313" key="2">
    <source>
        <dbReference type="Proteomes" id="UP001482620"/>
    </source>
</evidence>
<proteinExistence type="predicted"/>
<protein>
    <submittedName>
        <fullName evidence="1">Uncharacterized protein</fullName>
    </submittedName>
</protein>
<organism evidence="1 2">
    <name type="scientific">Ilyodon furcidens</name>
    <name type="common">goldbreast splitfin</name>
    <dbReference type="NCBI Taxonomy" id="33524"/>
    <lineage>
        <taxon>Eukaryota</taxon>
        <taxon>Metazoa</taxon>
        <taxon>Chordata</taxon>
        <taxon>Craniata</taxon>
        <taxon>Vertebrata</taxon>
        <taxon>Euteleostomi</taxon>
        <taxon>Actinopterygii</taxon>
        <taxon>Neopterygii</taxon>
        <taxon>Teleostei</taxon>
        <taxon>Neoteleostei</taxon>
        <taxon>Acanthomorphata</taxon>
        <taxon>Ovalentaria</taxon>
        <taxon>Atherinomorphae</taxon>
        <taxon>Cyprinodontiformes</taxon>
        <taxon>Goodeidae</taxon>
        <taxon>Ilyodon</taxon>
    </lineage>
</organism>
<name>A0ABV0TQC9_9TELE</name>
<evidence type="ECO:0000313" key="1">
    <source>
        <dbReference type="EMBL" id="MEQ2235127.1"/>
    </source>
</evidence>
<keyword evidence="2" id="KW-1185">Reference proteome</keyword>
<comment type="caution">
    <text evidence="1">The sequence shown here is derived from an EMBL/GenBank/DDBJ whole genome shotgun (WGS) entry which is preliminary data.</text>
</comment>
<sequence>MKNSSHPPGQWQTVCSAIDSWLVSFIRLDDMRHIGSLAIHSFNKRGPQQWMEEPYPTTKTWHLFLMLVTSLVTHCCGMASHSSAIALTLWLSSGYQTDKVCPVGMSKGM</sequence>
<dbReference type="EMBL" id="JAHRIQ010044301">
    <property type="protein sequence ID" value="MEQ2235127.1"/>
    <property type="molecule type" value="Genomic_DNA"/>
</dbReference>
<reference evidence="1 2" key="1">
    <citation type="submission" date="2021-06" db="EMBL/GenBank/DDBJ databases">
        <authorList>
            <person name="Palmer J.M."/>
        </authorList>
    </citation>
    <scope>NUCLEOTIDE SEQUENCE [LARGE SCALE GENOMIC DNA]</scope>
    <source>
        <strain evidence="2">if_2019</strain>
        <tissue evidence="1">Muscle</tissue>
    </source>
</reference>
<dbReference type="Proteomes" id="UP001482620">
    <property type="component" value="Unassembled WGS sequence"/>
</dbReference>
<gene>
    <name evidence="1" type="ORF">ILYODFUR_038461</name>
</gene>
<accession>A0ABV0TQC9</accession>